<dbReference type="PRINTS" id="PR00260">
    <property type="entry name" value="CHEMTRNSDUCR"/>
</dbReference>
<evidence type="ECO:0000313" key="7">
    <source>
        <dbReference type="Proteomes" id="UP000043763"/>
    </source>
</evidence>
<dbReference type="SUPFAM" id="SSF103190">
    <property type="entry name" value="Sensory domain-like"/>
    <property type="match status" value="1"/>
</dbReference>
<comment type="similarity">
    <text evidence="2">Belongs to the methyl-accepting chemotaxis (MCP) protein family.</text>
</comment>
<dbReference type="SUPFAM" id="SSF58104">
    <property type="entry name" value="Methyl-accepting chemotaxis protein (MCP) signaling domain"/>
    <property type="match status" value="1"/>
</dbReference>
<feature type="transmembrane region" description="Helical" evidence="4">
    <location>
        <begin position="271"/>
        <end position="296"/>
    </location>
</feature>
<dbReference type="RefSeq" id="WP_048594378.1">
    <property type="nucleotide sequence ID" value="NZ_CVLB01000001.1"/>
</dbReference>
<evidence type="ECO:0000256" key="4">
    <source>
        <dbReference type="SAM" id="Phobius"/>
    </source>
</evidence>
<keyword evidence="3" id="KW-0807">Transducer</keyword>
<gene>
    <name evidence="6" type="ORF">BRSU_1234</name>
</gene>
<evidence type="ECO:0000259" key="5">
    <source>
        <dbReference type="PROSITE" id="PS50111"/>
    </source>
</evidence>
<dbReference type="Gene3D" id="3.30.450.20">
    <property type="entry name" value="PAS domain"/>
    <property type="match status" value="2"/>
</dbReference>
<evidence type="ECO:0000313" key="6">
    <source>
        <dbReference type="EMBL" id="CRF33114.1"/>
    </source>
</evidence>
<keyword evidence="4" id="KW-0812">Transmembrane</keyword>
<feature type="transmembrane region" description="Helical" evidence="4">
    <location>
        <begin position="6"/>
        <end position="28"/>
    </location>
</feature>
<evidence type="ECO:0000256" key="2">
    <source>
        <dbReference type="ARBA" id="ARBA00029447"/>
    </source>
</evidence>
<dbReference type="InterPro" id="IPR029151">
    <property type="entry name" value="Sensor-like_sf"/>
</dbReference>
<dbReference type="GO" id="GO:0007165">
    <property type="term" value="P:signal transduction"/>
    <property type="evidence" value="ECO:0007669"/>
    <property type="project" value="UniProtKB-KW"/>
</dbReference>
<dbReference type="CDD" id="cd18774">
    <property type="entry name" value="PDC2_HK_sensor"/>
    <property type="match status" value="1"/>
</dbReference>
<accession>A0A0G4K6P2</accession>
<dbReference type="AlphaFoldDB" id="A0A0G4K6P2"/>
<keyword evidence="4" id="KW-0472">Membrane</keyword>
<dbReference type="GO" id="GO:0004888">
    <property type="term" value="F:transmembrane signaling receptor activity"/>
    <property type="evidence" value="ECO:0007669"/>
    <property type="project" value="InterPro"/>
</dbReference>
<protein>
    <submittedName>
        <fullName evidence="6">Methyl-accepting chemotaxis protein</fullName>
    </submittedName>
</protein>
<dbReference type="Proteomes" id="UP000043763">
    <property type="component" value="Unassembled WGS sequence"/>
</dbReference>
<dbReference type="GO" id="GO:0006935">
    <property type="term" value="P:chemotaxis"/>
    <property type="evidence" value="ECO:0007669"/>
    <property type="project" value="UniProtKB-KW"/>
</dbReference>
<dbReference type="PROSITE" id="PS50111">
    <property type="entry name" value="CHEMOTAXIS_TRANSDUC_2"/>
    <property type="match status" value="1"/>
</dbReference>
<keyword evidence="4" id="KW-1133">Transmembrane helix</keyword>
<dbReference type="CDD" id="cd12913">
    <property type="entry name" value="PDC1_MCP_like"/>
    <property type="match status" value="1"/>
</dbReference>
<dbReference type="OrthoDB" id="304846at2"/>
<dbReference type="Pfam" id="PF22673">
    <property type="entry name" value="MCP-like_PDC_1"/>
    <property type="match status" value="1"/>
</dbReference>
<sequence length="605" mass="68123">MKNKLMIKFLAPFIIFLLLLFVVIYIFYKPLYKSRFLREKNLQALEAKTRTEGYVEELKNTIYVMEAYLSSNPNWVEFGNFITNVQKLNEGYLNVYFGNSTPYPQGGVFMNTLEVYPITYDQTSRDWYKYSVATNNIMISDPYIDFAVNKLTVTFGKAVYTNGSLKGVCAIDFANINTITESLKKNFEDEIYIVSDKGIFMTHDNKDYILDETNNLFTYPIFADFKNNLSSHIGDLDIIGNEWYSIKRTDNAPWILVFKGSAEIFYSQFRFLMLSFFLCIFLLIVLEFLLVARIVIPLSNNLYHAITIMTLMQDGRFDSQFEEKDLKRKDVSGTLANSINDMQHIMFTIVSELKENISLINNSSEKISRGIDNLSDRTSSQAAAVEEITSSIENLLTAISNTSKNSYDAKNMSSKVTESTQSGVSAVNEISNNMTEISESSKEISNITKLIQSIAFQTNILALNAAVEAARAGEQGRGFAVVASEIRSLAQNVNEAAGSITNIIENTVSKIEIGDESVKRSLDILIAIENSAKEVSDILINISEATAEEEESVRQINMAMNELNKITQENAELVNDSSLLGKDVVNGTNNLSSELEYFKLDSNFK</sequence>
<proteinExistence type="inferred from homology"/>
<reference evidence="7" key="1">
    <citation type="submission" date="2015-04" db="EMBL/GenBank/DDBJ databases">
        <authorList>
            <person name="Mushtaq Mamoona"/>
        </authorList>
    </citation>
    <scope>NUCLEOTIDE SEQUENCE [LARGE SCALE GENOMIC DNA]</scope>
    <source>
        <strain evidence="7">AN4859/03</strain>
    </source>
</reference>
<dbReference type="PANTHER" id="PTHR43531">
    <property type="entry name" value="PROTEIN ICFG"/>
    <property type="match status" value="1"/>
</dbReference>
<keyword evidence="7" id="KW-1185">Reference proteome</keyword>
<evidence type="ECO:0000256" key="3">
    <source>
        <dbReference type="PROSITE-ProRule" id="PRU00284"/>
    </source>
</evidence>
<dbReference type="GO" id="GO:0005886">
    <property type="term" value="C:plasma membrane"/>
    <property type="evidence" value="ECO:0007669"/>
    <property type="project" value="TreeGrafter"/>
</dbReference>
<dbReference type="InterPro" id="IPR051310">
    <property type="entry name" value="MCP_chemotaxis"/>
</dbReference>
<feature type="domain" description="Methyl-accepting transducer" evidence="5">
    <location>
        <begin position="356"/>
        <end position="585"/>
    </location>
</feature>
<dbReference type="InterPro" id="IPR004090">
    <property type="entry name" value="Chemotax_Me-accpt_rcpt"/>
</dbReference>
<evidence type="ECO:0000256" key="1">
    <source>
        <dbReference type="ARBA" id="ARBA00022500"/>
    </source>
</evidence>
<dbReference type="EMBL" id="CVLB01000001">
    <property type="protein sequence ID" value="CRF33114.1"/>
    <property type="molecule type" value="Genomic_DNA"/>
</dbReference>
<dbReference type="SMART" id="SM00283">
    <property type="entry name" value="MA"/>
    <property type="match status" value="1"/>
</dbReference>
<dbReference type="InterPro" id="IPR004089">
    <property type="entry name" value="MCPsignal_dom"/>
</dbReference>
<dbReference type="Gene3D" id="1.10.287.950">
    <property type="entry name" value="Methyl-accepting chemotaxis protein"/>
    <property type="match status" value="1"/>
</dbReference>
<dbReference type="CDD" id="cd11386">
    <property type="entry name" value="MCP_signal"/>
    <property type="match status" value="1"/>
</dbReference>
<organism evidence="6 7">
    <name type="scientific">Brachyspira suanatina</name>
    <dbReference type="NCBI Taxonomy" id="381802"/>
    <lineage>
        <taxon>Bacteria</taxon>
        <taxon>Pseudomonadati</taxon>
        <taxon>Spirochaetota</taxon>
        <taxon>Spirochaetia</taxon>
        <taxon>Brachyspirales</taxon>
        <taxon>Brachyspiraceae</taxon>
        <taxon>Brachyspira</taxon>
    </lineage>
</organism>
<dbReference type="PANTHER" id="PTHR43531:SF11">
    <property type="entry name" value="METHYL-ACCEPTING CHEMOTAXIS PROTEIN 3"/>
    <property type="match status" value="1"/>
</dbReference>
<keyword evidence="1" id="KW-0145">Chemotaxis</keyword>
<dbReference type="Pfam" id="PF00015">
    <property type="entry name" value="MCPsignal"/>
    <property type="match status" value="1"/>
</dbReference>
<name>A0A0G4K6P2_9SPIR</name>